<dbReference type="AlphaFoldDB" id="A0A103RX40"/>
<evidence type="ECO:0000259" key="2">
    <source>
        <dbReference type="PROSITE" id="PS50056"/>
    </source>
</evidence>
<feature type="transmembrane region" description="Helical" evidence="1">
    <location>
        <begin position="274"/>
        <end position="290"/>
    </location>
</feature>
<dbReference type="CDD" id="cd03386">
    <property type="entry name" value="PAP2_Aur1_like"/>
    <property type="match status" value="1"/>
</dbReference>
<dbReference type="PANTHER" id="PTHR47216:SF4">
    <property type="entry name" value="OS01G0859400 PROTEIN"/>
    <property type="match status" value="1"/>
</dbReference>
<sequence>MRELGGGARGLSAPAPAPAPAAAGARDASFAVRFGWLAVMGAVFFSSYGFANWLAARRAAVPTFAFGWERAIPFVPWSIVPYWSIDLLYALSFFFWTRRDDLLDHVKRLLTVQLISVACFIAWPLRFGFERPDAGGVAGALFTLLMGFDKPFNQAPSLHIGLLVVLWAVYATHLRGTLARAALHLWFAVIGVSVLTTYQHHVIDVPTGAAVGCLALFLFPLRDASGRRPGADAAPSVAPSAASRALARRYALGAGAVALLALACIARAAGWALAAGWIALALACVAWTYWRGAPGAFQKDADGRFPPFMQGLLAPTIAGAFVNSRAWTFRRPAPARLDERVSIGRTPTTRELRRHGFTGVVDLTAEMPRWAAADTSCAYETVPQLDLVAPTARQLQQAVAALERLHGEGRDVLVCCALGYGRSVLCAAAWVAMRRGLHDARDALAAVRAVRPRAVWSDEAVAVLQDWIDRRAEEEGA</sequence>
<name>A0A103RX40_9BURK</name>
<dbReference type="InterPro" id="IPR029021">
    <property type="entry name" value="Prot-tyrosine_phosphatase-like"/>
</dbReference>
<dbReference type="EMBL" id="LOXM01000020">
    <property type="protein sequence ID" value="KVG75493.1"/>
    <property type="molecule type" value="Genomic_DNA"/>
</dbReference>
<dbReference type="PROSITE" id="PS50056">
    <property type="entry name" value="TYR_PHOSPHATASE_2"/>
    <property type="match status" value="1"/>
</dbReference>
<evidence type="ECO:0000313" key="4">
    <source>
        <dbReference type="Proteomes" id="UP000064029"/>
    </source>
</evidence>
<comment type="caution">
    <text evidence="3">The sequence shown here is derived from an EMBL/GenBank/DDBJ whole genome shotgun (WGS) entry which is preliminary data.</text>
</comment>
<dbReference type="SUPFAM" id="SSF52799">
    <property type="entry name" value="(Phosphotyrosine protein) phosphatases II"/>
    <property type="match status" value="1"/>
</dbReference>
<feature type="transmembrane region" description="Helical" evidence="1">
    <location>
        <begin position="34"/>
        <end position="54"/>
    </location>
</feature>
<dbReference type="InterPro" id="IPR000340">
    <property type="entry name" value="Dual-sp_phosphatase_cat-dom"/>
</dbReference>
<evidence type="ECO:0000256" key="1">
    <source>
        <dbReference type="SAM" id="Phobius"/>
    </source>
</evidence>
<dbReference type="Pfam" id="PF00782">
    <property type="entry name" value="DSPc"/>
    <property type="match status" value="1"/>
</dbReference>
<feature type="transmembrane region" description="Helical" evidence="1">
    <location>
        <begin position="74"/>
        <end position="96"/>
    </location>
</feature>
<feature type="transmembrane region" description="Helical" evidence="1">
    <location>
        <begin position="108"/>
        <end position="125"/>
    </location>
</feature>
<accession>A0A103RX40</accession>
<dbReference type="PANTHER" id="PTHR47216">
    <property type="match status" value="1"/>
</dbReference>
<dbReference type="RefSeq" id="WP_059749130.1">
    <property type="nucleotide sequence ID" value="NZ_CP013414.1"/>
</dbReference>
<feature type="transmembrane region" description="Helical" evidence="1">
    <location>
        <begin position="205"/>
        <end position="221"/>
    </location>
</feature>
<reference evidence="3 4" key="1">
    <citation type="submission" date="2015-11" db="EMBL/GenBank/DDBJ databases">
        <title>Expanding the genomic diversity of Burkholderia species for the development of highly accurate diagnostics.</title>
        <authorList>
            <person name="Sahl J."/>
            <person name="Keim P."/>
            <person name="Wagner D."/>
        </authorList>
    </citation>
    <scope>NUCLEOTIDE SEQUENCE [LARGE SCALE GENOMIC DNA]</scope>
    <source>
        <strain evidence="3 4">MSMB2036</strain>
    </source>
</reference>
<keyword evidence="1" id="KW-0472">Membrane</keyword>
<dbReference type="OrthoDB" id="256494at2"/>
<keyword evidence="1" id="KW-0812">Transmembrane</keyword>
<keyword evidence="1" id="KW-1133">Transmembrane helix</keyword>
<feature type="transmembrane region" description="Helical" evidence="1">
    <location>
        <begin position="181"/>
        <end position="199"/>
    </location>
</feature>
<feature type="domain" description="Tyrosine specific protein phosphatases" evidence="2">
    <location>
        <begin position="393"/>
        <end position="462"/>
    </location>
</feature>
<dbReference type="SMART" id="SM00195">
    <property type="entry name" value="DSPc"/>
    <property type="match status" value="1"/>
</dbReference>
<gene>
    <name evidence="3" type="ORF">WJ33_14310</name>
</gene>
<organism evidence="3 4">
    <name type="scientific">Burkholderia ubonensis</name>
    <dbReference type="NCBI Taxonomy" id="101571"/>
    <lineage>
        <taxon>Bacteria</taxon>
        <taxon>Pseudomonadati</taxon>
        <taxon>Pseudomonadota</taxon>
        <taxon>Betaproteobacteria</taxon>
        <taxon>Burkholderiales</taxon>
        <taxon>Burkholderiaceae</taxon>
        <taxon>Burkholderia</taxon>
        <taxon>Burkholderia cepacia complex</taxon>
    </lineage>
</organism>
<dbReference type="InterPro" id="IPR000387">
    <property type="entry name" value="Tyr_Pase_dom"/>
</dbReference>
<dbReference type="Proteomes" id="UP000064029">
    <property type="component" value="Unassembled WGS sequence"/>
</dbReference>
<proteinExistence type="predicted"/>
<feature type="transmembrane region" description="Helical" evidence="1">
    <location>
        <begin position="155"/>
        <end position="174"/>
    </location>
</feature>
<evidence type="ECO:0000313" key="3">
    <source>
        <dbReference type="EMBL" id="KVG75493.1"/>
    </source>
</evidence>
<dbReference type="Gene3D" id="3.90.190.10">
    <property type="entry name" value="Protein tyrosine phosphatase superfamily"/>
    <property type="match status" value="1"/>
</dbReference>
<dbReference type="InterPro" id="IPR020422">
    <property type="entry name" value="TYR_PHOSPHATASE_DUAL_dom"/>
</dbReference>
<protein>
    <submittedName>
        <fullName evidence="3">Serine/threonine protein phosphatase</fullName>
    </submittedName>
</protein>